<dbReference type="Gene3D" id="3.30.420.10">
    <property type="entry name" value="Ribonuclease H-like superfamily/Ribonuclease H"/>
    <property type="match status" value="1"/>
</dbReference>
<comment type="caution">
    <text evidence="2">The sequence shown here is derived from an EMBL/GenBank/DDBJ whole genome shotgun (WGS) entry which is preliminary data.</text>
</comment>
<evidence type="ECO:0000259" key="1">
    <source>
        <dbReference type="PROSITE" id="PS50994"/>
    </source>
</evidence>
<protein>
    <submittedName>
        <fullName evidence="2">IS3 family transposase ISYps8</fullName>
    </submittedName>
</protein>
<sequence length="86" mass="10166">MDAWAYFNHVKLDYSRPATPTGNAYIESFDGSFRDECLNVNWFMSLEGAREKTERWRMDYNEYRPHSVLTYLTPAEFVRNSMAKAV</sequence>
<feature type="domain" description="Integrase catalytic" evidence="1">
    <location>
        <begin position="1"/>
        <end position="82"/>
    </location>
</feature>
<gene>
    <name evidence="2" type="ORF">SDC9_115780</name>
</gene>
<dbReference type="InterPro" id="IPR012337">
    <property type="entry name" value="RNaseH-like_sf"/>
</dbReference>
<name>A0A645BU41_9ZZZZ</name>
<dbReference type="PROSITE" id="PS50994">
    <property type="entry name" value="INTEGRASE"/>
    <property type="match status" value="1"/>
</dbReference>
<dbReference type="PANTHER" id="PTHR47515">
    <property type="entry name" value="LOW CALCIUM RESPONSE LOCUS PROTEIN T"/>
    <property type="match status" value="1"/>
</dbReference>
<dbReference type="SUPFAM" id="SSF53098">
    <property type="entry name" value="Ribonuclease H-like"/>
    <property type="match status" value="1"/>
</dbReference>
<accession>A0A645BU41</accession>
<dbReference type="AlphaFoldDB" id="A0A645BU41"/>
<evidence type="ECO:0000313" key="2">
    <source>
        <dbReference type="EMBL" id="MPM68845.1"/>
    </source>
</evidence>
<organism evidence="2">
    <name type="scientific">bioreactor metagenome</name>
    <dbReference type="NCBI Taxonomy" id="1076179"/>
    <lineage>
        <taxon>unclassified sequences</taxon>
        <taxon>metagenomes</taxon>
        <taxon>ecological metagenomes</taxon>
    </lineage>
</organism>
<dbReference type="InterPro" id="IPR036397">
    <property type="entry name" value="RNaseH_sf"/>
</dbReference>
<dbReference type="PANTHER" id="PTHR47515:SF1">
    <property type="entry name" value="BLR2054 PROTEIN"/>
    <property type="match status" value="1"/>
</dbReference>
<dbReference type="EMBL" id="VSSQ01022497">
    <property type="protein sequence ID" value="MPM68845.1"/>
    <property type="molecule type" value="Genomic_DNA"/>
</dbReference>
<dbReference type="GO" id="GO:0015074">
    <property type="term" value="P:DNA integration"/>
    <property type="evidence" value="ECO:0007669"/>
    <property type="project" value="InterPro"/>
</dbReference>
<proteinExistence type="predicted"/>
<dbReference type="GO" id="GO:0003676">
    <property type="term" value="F:nucleic acid binding"/>
    <property type="evidence" value="ECO:0007669"/>
    <property type="project" value="InterPro"/>
</dbReference>
<dbReference type="InterPro" id="IPR001584">
    <property type="entry name" value="Integrase_cat-core"/>
</dbReference>
<reference evidence="2" key="1">
    <citation type="submission" date="2019-08" db="EMBL/GenBank/DDBJ databases">
        <authorList>
            <person name="Kucharzyk K."/>
            <person name="Murdoch R.W."/>
            <person name="Higgins S."/>
            <person name="Loffler F."/>
        </authorList>
    </citation>
    <scope>NUCLEOTIDE SEQUENCE</scope>
</reference>
<dbReference type="Pfam" id="PF13683">
    <property type="entry name" value="rve_3"/>
    <property type="match status" value="1"/>
</dbReference>